<evidence type="ECO:0000313" key="1">
    <source>
        <dbReference type="EMBL" id="KAI3806771.1"/>
    </source>
</evidence>
<comment type="caution">
    <text evidence="1">The sequence shown here is derived from an EMBL/GenBank/DDBJ whole genome shotgun (WGS) entry which is preliminary data.</text>
</comment>
<name>A0ACB9IH12_9ASTR</name>
<gene>
    <name evidence="1" type="ORF">L1987_22686</name>
</gene>
<accession>A0ACB9IH12</accession>
<proteinExistence type="predicted"/>
<reference evidence="2" key="1">
    <citation type="journal article" date="2022" name="Mol. Ecol. Resour.">
        <title>The genomes of chicory, endive, great burdock and yacon provide insights into Asteraceae palaeo-polyploidization history and plant inulin production.</title>
        <authorList>
            <person name="Fan W."/>
            <person name="Wang S."/>
            <person name="Wang H."/>
            <person name="Wang A."/>
            <person name="Jiang F."/>
            <person name="Liu H."/>
            <person name="Zhao H."/>
            <person name="Xu D."/>
            <person name="Zhang Y."/>
        </authorList>
    </citation>
    <scope>NUCLEOTIDE SEQUENCE [LARGE SCALE GENOMIC DNA]</scope>
    <source>
        <strain evidence="2">cv. Yunnan</strain>
    </source>
</reference>
<dbReference type="Proteomes" id="UP001056120">
    <property type="component" value="Linkage Group LG08"/>
</dbReference>
<sequence length="101" mass="11708">MVLSSEKELPRKVSLCLSEKKNSPELPRFFPAVQMGGAEQGMDRNLISFVSKIRCLTRPYSLSPKMLMTNITTKTKYNKIYKENTLKTYKIIWPTKNHKPN</sequence>
<keyword evidence="2" id="KW-1185">Reference proteome</keyword>
<protein>
    <submittedName>
        <fullName evidence="1">Uncharacterized protein</fullName>
    </submittedName>
</protein>
<dbReference type="EMBL" id="CM042025">
    <property type="protein sequence ID" value="KAI3806771.1"/>
    <property type="molecule type" value="Genomic_DNA"/>
</dbReference>
<organism evidence="1 2">
    <name type="scientific">Smallanthus sonchifolius</name>
    <dbReference type="NCBI Taxonomy" id="185202"/>
    <lineage>
        <taxon>Eukaryota</taxon>
        <taxon>Viridiplantae</taxon>
        <taxon>Streptophyta</taxon>
        <taxon>Embryophyta</taxon>
        <taxon>Tracheophyta</taxon>
        <taxon>Spermatophyta</taxon>
        <taxon>Magnoliopsida</taxon>
        <taxon>eudicotyledons</taxon>
        <taxon>Gunneridae</taxon>
        <taxon>Pentapetalae</taxon>
        <taxon>asterids</taxon>
        <taxon>campanulids</taxon>
        <taxon>Asterales</taxon>
        <taxon>Asteraceae</taxon>
        <taxon>Asteroideae</taxon>
        <taxon>Heliantheae alliance</taxon>
        <taxon>Millerieae</taxon>
        <taxon>Smallanthus</taxon>
    </lineage>
</organism>
<evidence type="ECO:0000313" key="2">
    <source>
        <dbReference type="Proteomes" id="UP001056120"/>
    </source>
</evidence>
<reference evidence="1 2" key="2">
    <citation type="journal article" date="2022" name="Mol. Ecol. Resour.">
        <title>The genomes of chicory, endive, great burdock and yacon provide insights into Asteraceae paleo-polyploidization history and plant inulin production.</title>
        <authorList>
            <person name="Fan W."/>
            <person name="Wang S."/>
            <person name="Wang H."/>
            <person name="Wang A."/>
            <person name="Jiang F."/>
            <person name="Liu H."/>
            <person name="Zhao H."/>
            <person name="Xu D."/>
            <person name="Zhang Y."/>
        </authorList>
    </citation>
    <scope>NUCLEOTIDE SEQUENCE [LARGE SCALE GENOMIC DNA]</scope>
    <source>
        <strain evidence="2">cv. Yunnan</strain>
        <tissue evidence="1">Leaves</tissue>
    </source>
</reference>